<dbReference type="RefSeq" id="WP_105328498.1">
    <property type="nucleotide sequence ID" value="NZ_PUHY01000005.1"/>
</dbReference>
<keyword evidence="2" id="KW-0732">Signal</keyword>
<evidence type="ECO:0000313" key="5">
    <source>
        <dbReference type="Proteomes" id="UP000238322"/>
    </source>
</evidence>
<feature type="chain" id="PRO_5015523888" evidence="2">
    <location>
        <begin position="22"/>
        <end position="305"/>
    </location>
</feature>
<feature type="compositionally biased region" description="Low complexity" evidence="1">
    <location>
        <begin position="265"/>
        <end position="274"/>
    </location>
</feature>
<organism evidence="4 5">
    <name type="scientific">Blastopirellula marina</name>
    <dbReference type="NCBI Taxonomy" id="124"/>
    <lineage>
        <taxon>Bacteria</taxon>
        <taxon>Pseudomonadati</taxon>
        <taxon>Planctomycetota</taxon>
        <taxon>Planctomycetia</taxon>
        <taxon>Pirellulales</taxon>
        <taxon>Pirellulaceae</taxon>
        <taxon>Blastopirellula</taxon>
    </lineage>
</organism>
<comment type="caution">
    <text evidence="4">The sequence shown here is derived from an EMBL/GenBank/DDBJ whole genome shotgun (WGS) entry which is preliminary data.</text>
</comment>
<feature type="compositionally biased region" description="Basic and acidic residues" evidence="1">
    <location>
        <begin position="275"/>
        <end position="305"/>
    </location>
</feature>
<dbReference type="Gene3D" id="2.60.120.560">
    <property type="entry name" value="Exo-inulinase, domain 1"/>
    <property type="match status" value="1"/>
</dbReference>
<reference evidence="4 5" key="1">
    <citation type="submission" date="2018-02" db="EMBL/GenBank/DDBJ databases">
        <title>Comparative genomes isolates from brazilian mangrove.</title>
        <authorList>
            <person name="Araujo J.E."/>
            <person name="Taketani R.G."/>
            <person name="Silva M.C.P."/>
            <person name="Loureco M.V."/>
            <person name="Andreote F.D."/>
        </authorList>
    </citation>
    <scope>NUCLEOTIDE SEQUENCE [LARGE SCALE GENOMIC DNA]</scope>
    <source>
        <strain evidence="4 5">Hex-1 MGV</strain>
    </source>
</reference>
<sequence length="305" mass="33714">MSTRIFLSLACCLGLASFAHAQEFLSGIEWPEPQVVTPGEKPSDAPSDATVLIGTDGMSAWKGGDQWKFEDGVATAAKGGIETKEKFGDVQVHLEWAAPEEVKGKGQGRGNSGLFFMGKYEIQILDSYDNATYFDGQAGAVYKQSPPMVNAMKKPGEWNTYDIIFNRPVRDEKGDVIAPAHVTVIHNGVVLQNSYPVRGSTNWHKPPAYEPHGEKGSLSLQFHGNPVKFRNMWVREIKPIEPTFVPEDTEMVRYKADWHTEKMKAAPAEETSATPEEKSEVPAETKDEAKTDGETKPEKATKEEK</sequence>
<dbReference type="EMBL" id="PUHY01000005">
    <property type="protein sequence ID" value="PQO37247.1"/>
    <property type="molecule type" value="Genomic_DNA"/>
</dbReference>
<dbReference type="Pfam" id="PF06439">
    <property type="entry name" value="3keto-disac_hyd"/>
    <property type="match status" value="1"/>
</dbReference>
<gene>
    <name evidence="4" type="ORF">C5Y83_04670</name>
</gene>
<dbReference type="InterPro" id="IPR010496">
    <property type="entry name" value="AL/BT2_dom"/>
</dbReference>
<feature type="signal peptide" evidence="2">
    <location>
        <begin position="1"/>
        <end position="21"/>
    </location>
</feature>
<evidence type="ECO:0000256" key="2">
    <source>
        <dbReference type="SAM" id="SignalP"/>
    </source>
</evidence>
<proteinExistence type="predicted"/>
<feature type="domain" description="3-keto-alpha-glucoside-1,2-lyase/3-keto-2-hydroxy-glucal hydratase" evidence="3">
    <location>
        <begin position="51"/>
        <end position="235"/>
    </location>
</feature>
<dbReference type="Proteomes" id="UP000238322">
    <property type="component" value="Unassembled WGS sequence"/>
</dbReference>
<dbReference type="OrthoDB" id="176168at2"/>
<evidence type="ECO:0000256" key="1">
    <source>
        <dbReference type="SAM" id="MobiDB-lite"/>
    </source>
</evidence>
<evidence type="ECO:0000259" key="3">
    <source>
        <dbReference type="Pfam" id="PF06439"/>
    </source>
</evidence>
<dbReference type="AlphaFoldDB" id="A0A2S8FYH0"/>
<name>A0A2S8FYH0_9BACT</name>
<feature type="region of interest" description="Disordered" evidence="1">
    <location>
        <begin position="263"/>
        <end position="305"/>
    </location>
</feature>
<protein>
    <submittedName>
        <fullName evidence="4">DUF1080 domain-containing protein</fullName>
    </submittedName>
</protein>
<dbReference type="GO" id="GO:0016787">
    <property type="term" value="F:hydrolase activity"/>
    <property type="evidence" value="ECO:0007669"/>
    <property type="project" value="InterPro"/>
</dbReference>
<evidence type="ECO:0000313" key="4">
    <source>
        <dbReference type="EMBL" id="PQO37247.1"/>
    </source>
</evidence>
<accession>A0A2S8FYH0</accession>